<protein>
    <recommendedName>
        <fullName evidence="3">PKD domain-containing protein</fullName>
    </recommendedName>
</protein>
<sequence length="946" mass="99186">MNMIHFLSVVSRVAFFTFSVMLSGGAASAKDMPAISHAAGETLVPQQLDFLFQPVELDTLSVTARQRALDWLQKLSFSDADRGYMHVDAEGGVYFADAFPSLPLQEALPQAALLPEAIAPADVFSLHSRPGSSNVVYLDFDGHTIENTAWNNSSGVASYEAVPYDLDGNAAVFNDEERSRIGEIWHRIAEDLAPFDIDVTTEEPAAFNSNTGRILITRSTTATNADMPSSGAGGVAYVNVFGRSNYASYYSPALVYFNHLGGGSASSVAEAASHEFGHNLGLSHDGTSSVGYYSGHGDGFVSWAPIMGVGYYKNVTQWSKGEYPDANQDQDDLAIIDGKLGYRGDDHGDTPATATPLVIQDNGDVLVSEPESDPFDDHPENKGVIESRTDVDVFSMDVADGPLSLTVTPAWKAFYRDSHRGANMDVSLRLLDADGSAIDADDPADNTNATIARTVSAGRYYLEVDGVGNSVGEGYSDYGSLGQYFVSGTVTPVSSVRYTIGGTLTGLSAGSSLTLQNNGGDNLSVSANGSFAFATKLGDGATYRVTVLAQPGPSESCVITNDQGTVSGADVSNVQVSCSTADTTPDPFSFATVNGVQYDPRVTTESEVVTITGIDAPAAVSIQGGEYRINSGSWQSVAGQIGNNDQIQLRHLSADQPATTTTTALDIGGVGATFVSVTRDAPEDTTPDPFSFSTVNGVQYDPRVTTESEVVTITGINAPAAVSIQGGEYRINSGSWQSAAGQIGNNDQIQLRHLSADQPATTITTTLDIGGVSATFASVTRDVQATPLSVNAGDDGEIVAVTETLHLGSAVKVQGGSTPYRYAWTVLPDSVGADFSLLSAETVAPVFSAVTPGSYTLTLTVQDDLGQKSEDSLTVRVIIPDQRTVAYPIEQSLTACKSILVSNSVVGSDAGVMLLAPVVGLGKDFAVPVGAGLRVVSEADPWCASH</sequence>
<dbReference type="EMBL" id="DRLF01000453">
    <property type="protein sequence ID" value="HEC07778.1"/>
    <property type="molecule type" value="Genomic_DNA"/>
</dbReference>
<gene>
    <name evidence="2" type="ORF">ENJ12_13060</name>
</gene>
<evidence type="ECO:0000313" key="2">
    <source>
        <dbReference type="EMBL" id="HEC07778.1"/>
    </source>
</evidence>
<dbReference type="Gene3D" id="3.40.390.10">
    <property type="entry name" value="Collagenase (Catalytic Domain)"/>
    <property type="match status" value="1"/>
</dbReference>
<dbReference type="Pfam" id="PF13582">
    <property type="entry name" value="Reprolysin_3"/>
    <property type="match status" value="1"/>
</dbReference>
<dbReference type="Gene3D" id="2.60.40.10">
    <property type="entry name" value="Immunoglobulins"/>
    <property type="match status" value="1"/>
</dbReference>
<name>A0A831S0Q3_9GAMM</name>
<reference evidence="2" key="1">
    <citation type="journal article" date="2020" name="mSystems">
        <title>Genome- and Community-Level Interaction Insights into Carbon Utilization and Element Cycling Functions of Hydrothermarchaeota in Hydrothermal Sediment.</title>
        <authorList>
            <person name="Zhou Z."/>
            <person name="Liu Y."/>
            <person name="Xu W."/>
            <person name="Pan J."/>
            <person name="Luo Z.H."/>
            <person name="Li M."/>
        </authorList>
    </citation>
    <scope>NUCLEOTIDE SEQUENCE [LARGE SCALE GENOMIC DNA]</scope>
    <source>
        <strain evidence="2">HyVt-458</strain>
    </source>
</reference>
<proteinExistence type="predicted"/>
<feature type="chain" id="PRO_5032722860" description="PKD domain-containing protein" evidence="1">
    <location>
        <begin position="30"/>
        <end position="946"/>
    </location>
</feature>
<organism evidence="2">
    <name type="scientific">Thiolapillus brandeum</name>
    <dbReference type="NCBI Taxonomy" id="1076588"/>
    <lineage>
        <taxon>Bacteria</taxon>
        <taxon>Pseudomonadati</taxon>
        <taxon>Pseudomonadota</taxon>
        <taxon>Gammaproteobacteria</taxon>
        <taxon>Chromatiales</taxon>
        <taxon>Sedimenticolaceae</taxon>
        <taxon>Thiolapillus</taxon>
    </lineage>
</organism>
<feature type="signal peptide" evidence="1">
    <location>
        <begin position="1"/>
        <end position="29"/>
    </location>
</feature>
<evidence type="ECO:0000256" key="1">
    <source>
        <dbReference type="SAM" id="SignalP"/>
    </source>
</evidence>
<dbReference type="SUPFAM" id="SSF49299">
    <property type="entry name" value="PKD domain"/>
    <property type="match status" value="1"/>
</dbReference>
<accession>A0A831S0Q3</accession>
<dbReference type="GO" id="GO:0008237">
    <property type="term" value="F:metallopeptidase activity"/>
    <property type="evidence" value="ECO:0007669"/>
    <property type="project" value="InterPro"/>
</dbReference>
<dbReference type="Pfam" id="PF22352">
    <property type="entry name" value="K319L-like_PKD"/>
    <property type="match status" value="1"/>
</dbReference>
<dbReference type="Gene3D" id="2.60.120.380">
    <property type="match status" value="1"/>
</dbReference>
<dbReference type="InterPro" id="IPR035986">
    <property type="entry name" value="PKD_dom_sf"/>
</dbReference>
<dbReference type="InterPro" id="IPR024079">
    <property type="entry name" value="MetalloPept_cat_dom_sf"/>
</dbReference>
<dbReference type="Proteomes" id="UP000886339">
    <property type="component" value="Unassembled WGS sequence"/>
</dbReference>
<dbReference type="SUPFAM" id="SSF55486">
    <property type="entry name" value="Metalloproteases ('zincins'), catalytic domain"/>
    <property type="match status" value="1"/>
</dbReference>
<dbReference type="InterPro" id="IPR013783">
    <property type="entry name" value="Ig-like_fold"/>
</dbReference>
<evidence type="ECO:0008006" key="3">
    <source>
        <dbReference type="Google" id="ProtNLM"/>
    </source>
</evidence>
<dbReference type="AlphaFoldDB" id="A0A831S0Q3"/>
<keyword evidence="1" id="KW-0732">Signal</keyword>
<comment type="caution">
    <text evidence="2">The sequence shown here is derived from an EMBL/GenBank/DDBJ whole genome shotgun (WGS) entry which is preliminary data.</text>
</comment>